<feature type="transmembrane region" description="Helical" evidence="7">
    <location>
        <begin position="261"/>
        <end position="287"/>
    </location>
</feature>
<evidence type="ECO:0000259" key="8">
    <source>
        <dbReference type="Pfam" id="PF02687"/>
    </source>
</evidence>
<keyword evidence="3 7" id="KW-0812">Transmembrane</keyword>
<name>A0ABR7LS38_9ACTN</name>
<evidence type="ECO:0000256" key="2">
    <source>
        <dbReference type="ARBA" id="ARBA00022475"/>
    </source>
</evidence>
<evidence type="ECO:0000256" key="4">
    <source>
        <dbReference type="ARBA" id="ARBA00022989"/>
    </source>
</evidence>
<comment type="subcellular location">
    <subcellularLocation>
        <location evidence="1">Cell membrane</location>
        <topology evidence="1">Multi-pass membrane protein</topology>
    </subcellularLocation>
</comment>
<comment type="caution">
    <text evidence="10">The sequence shown here is derived from an EMBL/GenBank/DDBJ whole genome shotgun (WGS) entry which is preliminary data.</text>
</comment>
<evidence type="ECO:0000313" key="11">
    <source>
        <dbReference type="Proteomes" id="UP000805614"/>
    </source>
</evidence>
<gene>
    <name evidence="10" type="ORF">HKK74_19190</name>
</gene>
<proteinExistence type="inferred from homology"/>
<reference evidence="10 11" key="1">
    <citation type="submission" date="2020-06" db="EMBL/GenBank/DDBJ databases">
        <title>Actinomadura xiongansis sp. nov., isolated from soil of Baiyangdian.</title>
        <authorList>
            <person name="Zhang X."/>
        </authorList>
    </citation>
    <scope>NUCLEOTIDE SEQUENCE [LARGE SCALE GENOMIC DNA]</scope>
    <source>
        <strain evidence="10 11">HBUM206468</strain>
    </source>
</reference>
<feature type="transmembrane region" description="Helical" evidence="7">
    <location>
        <begin position="403"/>
        <end position="422"/>
    </location>
</feature>
<keyword evidence="4 7" id="KW-1133">Transmembrane helix</keyword>
<dbReference type="InterPro" id="IPR003838">
    <property type="entry name" value="ABC3_permease_C"/>
</dbReference>
<keyword evidence="2" id="KW-1003">Cell membrane</keyword>
<dbReference type="PANTHER" id="PTHR30572">
    <property type="entry name" value="MEMBRANE COMPONENT OF TRANSPORTER-RELATED"/>
    <property type="match status" value="1"/>
</dbReference>
<evidence type="ECO:0000256" key="6">
    <source>
        <dbReference type="ARBA" id="ARBA00038076"/>
    </source>
</evidence>
<dbReference type="InterPro" id="IPR050250">
    <property type="entry name" value="Macrolide_Exporter_MacB"/>
</dbReference>
<dbReference type="Pfam" id="PF12704">
    <property type="entry name" value="MacB_PCD"/>
    <property type="match status" value="2"/>
</dbReference>
<evidence type="ECO:0000313" key="10">
    <source>
        <dbReference type="EMBL" id="MBC6467601.1"/>
    </source>
</evidence>
<organism evidence="10 11">
    <name type="scientific">Actinomadura alba</name>
    <dbReference type="NCBI Taxonomy" id="406431"/>
    <lineage>
        <taxon>Bacteria</taxon>
        <taxon>Bacillati</taxon>
        <taxon>Actinomycetota</taxon>
        <taxon>Actinomycetes</taxon>
        <taxon>Streptosporangiales</taxon>
        <taxon>Thermomonosporaceae</taxon>
        <taxon>Actinomadura</taxon>
    </lineage>
</organism>
<sequence length="834" mass="87044">MTKVTLRNLTAHKLRLALTALSVVLGVAMVAGTFIFTDSMSKQFDDLFAGIGKNVAVDVRAKQAVQSGSDEQVSSRPPVPAALADELRKVEGVKDVVGNVGGYAAVIGKNGKTVATLGPPQMGMNWVNGGDYDIQSGRAPQGPSEVAIDEATMKKAGYGLGDRARILLQGPTQTMTVVGVIKTGNMMGATVTAFDTATAQRLLLKPGYFNDIQLVSSGVGETVLRDRVARTLPGDVEAITGSALRDELKDDIQQLLSFLQVLLLVFGLIAVFVGAFIIFNTFSMLVAQRTRELALLRAIGASRRQVTRAVMGEALGVGIVGSTIGLLAGVGLAAGLQALMSDGSEGSTGLTFTVTPVIWSYAVGVTITLISAYFPSRRAAKIAPVAAMRDDVALPQRSLRRRAGIGSALTVLGAGLVVAGIADAGPEPLLLLGIGVGMVFIGVAVLAPILSKPVIRVLGGVFPRLFGTPGRLARENALRNPRRTAATASALMIGLALVSAINVVNSSAVASIGRSVDRQFGADYMIISETQGGFSPDAIKAVGQAPGVDQATAMYVGNINVNGKRASVLSGDMAGITEGAKLKMLSGSTDLGADGLLVDEDTAKSNDYKVGSTLPAQFTDGARQQLRVAGIYEKNDVIGSRLLSEQAYLAHTAKPLAFMGMVQVATPGTASKQAVEGALRDYPNLQVQDRSEVKESFQKQLDQVVVFFTILLAMSIIIAAVGVINTLALSVVERTREIGLLRAVGVSRRQLRRMIRLESVVIAVFGALLGIGIGVALGAAVQNGLADQGLDILKIPVVTLVVYVVLGGVIGMLAALWPAWRAGRMDVLKAIATE</sequence>
<feature type="transmembrane region" description="Helical" evidence="7">
    <location>
        <begin position="484"/>
        <end position="504"/>
    </location>
</feature>
<evidence type="ECO:0000256" key="7">
    <source>
        <dbReference type="SAM" id="Phobius"/>
    </source>
</evidence>
<evidence type="ECO:0000256" key="5">
    <source>
        <dbReference type="ARBA" id="ARBA00023136"/>
    </source>
</evidence>
<dbReference type="EMBL" id="JABVEC010000014">
    <property type="protein sequence ID" value="MBC6467601.1"/>
    <property type="molecule type" value="Genomic_DNA"/>
</dbReference>
<feature type="transmembrane region" description="Helical" evidence="7">
    <location>
        <begin position="356"/>
        <end position="374"/>
    </location>
</feature>
<dbReference type="Pfam" id="PF02687">
    <property type="entry name" value="FtsX"/>
    <property type="match status" value="2"/>
</dbReference>
<dbReference type="InterPro" id="IPR025857">
    <property type="entry name" value="MacB_PCD"/>
</dbReference>
<dbReference type="PANTHER" id="PTHR30572:SF4">
    <property type="entry name" value="ABC TRANSPORTER PERMEASE YTRF"/>
    <property type="match status" value="1"/>
</dbReference>
<keyword evidence="11" id="KW-1185">Reference proteome</keyword>
<feature type="transmembrane region" description="Helical" evidence="7">
    <location>
        <begin position="704"/>
        <end position="732"/>
    </location>
</feature>
<comment type="similarity">
    <text evidence="6">Belongs to the ABC-4 integral membrane protein family.</text>
</comment>
<feature type="transmembrane region" description="Helical" evidence="7">
    <location>
        <begin position="800"/>
        <end position="820"/>
    </location>
</feature>
<feature type="domain" description="ABC3 transporter permease C-terminal" evidence="8">
    <location>
        <begin position="265"/>
        <end position="384"/>
    </location>
</feature>
<accession>A0ABR7LS38</accession>
<feature type="transmembrane region" description="Helical" evidence="7">
    <location>
        <begin position="314"/>
        <end position="336"/>
    </location>
</feature>
<evidence type="ECO:0000256" key="1">
    <source>
        <dbReference type="ARBA" id="ARBA00004651"/>
    </source>
</evidence>
<keyword evidence="5 7" id="KW-0472">Membrane</keyword>
<dbReference type="Proteomes" id="UP000805614">
    <property type="component" value="Unassembled WGS sequence"/>
</dbReference>
<feature type="transmembrane region" description="Helical" evidence="7">
    <location>
        <begin position="428"/>
        <end position="450"/>
    </location>
</feature>
<evidence type="ECO:0000256" key="3">
    <source>
        <dbReference type="ARBA" id="ARBA00022692"/>
    </source>
</evidence>
<feature type="domain" description="MacB-like periplasmic core" evidence="9">
    <location>
        <begin position="484"/>
        <end position="681"/>
    </location>
</feature>
<evidence type="ECO:0000259" key="9">
    <source>
        <dbReference type="Pfam" id="PF12704"/>
    </source>
</evidence>
<feature type="domain" description="MacB-like periplasmic core" evidence="9">
    <location>
        <begin position="17"/>
        <end position="203"/>
    </location>
</feature>
<feature type="transmembrane region" description="Helical" evidence="7">
    <location>
        <begin position="757"/>
        <end position="780"/>
    </location>
</feature>
<protein>
    <submittedName>
        <fullName evidence="10">FtsX-like permease family protein</fullName>
    </submittedName>
</protein>
<feature type="domain" description="ABC3 transporter permease C-terminal" evidence="8">
    <location>
        <begin position="710"/>
        <end position="826"/>
    </location>
</feature>